<evidence type="ECO:0000313" key="3">
    <source>
        <dbReference type="Proteomes" id="UP000284006"/>
    </source>
</evidence>
<organism evidence="2 3">
    <name type="scientific">Massilia cavernae</name>
    <dbReference type="NCBI Taxonomy" id="2320864"/>
    <lineage>
        <taxon>Bacteria</taxon>
        <taxon>Pseudomonadati</taxon>
        <taxon>Pseudomonadota</taxon>
        <taxon>Betaproteobacteria</taxon>
        <taxon>Burkholderiales</taxon>
        <taxon>Oxalobacteraceae</taxon>
        <taxon>Telluria group</taxon>
        <taxon>Massilia</taxon>
    </lineage>
</organism>
<reference evidence="2 3" key="1">
    <citation type="submission" date="2018-09" db="EMBL/GenBank/DDBJ databases">
        <authorList>
            <person name="Zhu H."/>
        </authorList>
    </citation>
    <scope>NUCLEOTIDE SEQUENCE [LARGE SCALE GENOMIC DNA]</scope>
    <source>
        <strain evidence="2 3">K1S02-61</strain>
    </source>
</reference>
<dbReference type="InterPro" id="IPR012336">
    <property type="entry name" value="Thioredoxin-like_fold"/>
</dbReference>
<comment type="caution">
    <text evidence="2">The sequence shown here is derived from an EMBL/GenBank/DDBJ whole genome shotgun (WGS) entry which is preliminary data.</text>
</comment>
<dbReference type="Proteomes" id="UP000284006">
    <property type="component" value="Unassembled WGS sequence"/>
</dbReference>
<accession>A0A418Y7B1</accession>
<keyword evidence="3" id="KW-1185">Reference proteome</keyword>
<feature type="domain" description="Thioredoxin-like fold" evidence="1">
    <location>
        <begin position="33"/>
        <end position="112"/>
    </location>
</feature>
<dbReference type="AlphaFoldDB" id="A0A418Y7B1"/>
<name>A0A418Y7B1_9BURK</name>
<proteinExistence type="predicted"/>
<dbReference type="InterPro" id="IPR036249">
    <property type="entry name" value="Thioredoxin-like_sf"/>
</dbReference>
<dbReference type="Gene3D" id="3.40.30.10">
    <property type="entry name" value="Glutaredoxin"/>
    <property type="match status" value="1"/>
</dbReference>
<sequence>MLLAASAVAAAAAPAVPFATDLRSYATESARSAAPLVLFFTLPDCAYCHTVRHSYLAPLVRGEGGRRYVVREIVIDSQRKVAGLDGKAATHRALAQRFGVRFGPTVLFVDGVGKALAPPLVGGDTAGMYGAYLDARLAEASGRLANAVK</sequence>
<dbReference type="Pfam" id="PF13098">
    <property type="entry name" value="Thioredoxin_2"/>
    <property type="match status" value="1"/>
</dbReference>
<protein>
    <recommendedName>
        <fullName evidence="1">Thioredoxin-like fold domain-containing protein</fullName>
    </recommendedName>
</protein>
<evidence type="ECO:0000313" key="2">
    <source>
        <dbReference type="EMBL" id="RJG25800.1"/>
    </source>
</evidence>
<dbReference type="EMBL" id="QYUP01000021">
    <property type="protein sequence ID" value="RJG25800.1"/>
    <property type="molecule type" value="Genomic_DNA"/>
</dbReference>
<gene>
    <name evidence="2" type="ORF">D3872_02535</name>
</gene>
<evidence type="ECO:0000259" key="1">
    <source>
        <dbReference type="Pfam" id="PF13098"/>
    </source>
</evidence>
<dbReference type="SUPFAM" id="SSF52833">
    <property type="entry name" value="Thioredoxin-like"/>
    <property type="match status" value="1"/>
</dbReference>